<keyword evidence="2" id="KW-1185">Reference proteome</keyword>
<proteinExistence type="predicted"/>
<name>A0ACC3DY42_9PEZI</name>
<evidence type="ECO:0000313" key="1">
    <source>
        <dbReference type="EMBL" id="KAK3081524.1"/>
    </source>
</evidence>
<protein>
    <submittedName>
        <fullName evidence="1">Uncharacterized protein</fullName>
    </submittedName>
</protein>
<gene>
    <name evidence="1" type="ORF">LTS18_005786</name>
</gene>
<accession>A0ACC3DY42</accession>
<dbReference type="Proteomes" id="UP001186974">
    <property type="component" value="Unassembled WGS sequence"/>
</dbReference>
<reference evidence="1" key="1">
    <citation type="submission" date="2024-09" db="EMBL/GenBank/DDBJ databases">
        <title>Black Yeasts Isolated from many extreme environments.</title>
        <authorList>
            <person name="Coleine C."/>
            <person name="Stajich J.E."/>
            <person name="Selbmann L."/>
        </authorList>
    </citation>
    <scope>NUCLEOTIDE SEQUENCE</scope>
    <source>
        <strain evidence="1">CCFEE 5737</strain>
    </source>
</reference>
<dbReference type="EMBL" id="JAWDJW010000139">
    <property type="protein sequence ID" value="KAK3081524.1"/>
    <property type="molecule type" value="Genomic_DNA"/>
</dbReference>
<sequence>MAPYVSRLLLPMDILRDSPLGQLSYLLTRNSILRYPDETPGFQISTNYLVDSQLGKCGEEVRANCSSSMRPESDGGTNQPRSHPQPDDIERAFSNAQPQRSFDGLTHVQCRRSAPDEAATEASSPALTADGYVLVG</sequence>
<organism evidence="1 2">
    <name type="scientific">Coniosporium uncinatum</name>
    <dbReference type="NCBI Taxonomy" id="93489"/>
    <lineage>
        <taxon>Eukaryota</taxon>
        <taxon>Fungi</taxon>
        <taxon>Dikarya</taxon>
        <taxon>Ascomycota</taxon>
        <taxon>Pezizomycotina</taxon>
        <taxon>Dothideomycetes</taxon>
        <taxon>Dothideomycetes incertae sedis</taxon>
        <taxon>Coniosporium</taxon>
    </lineage>
</organism>
<comment type="caution">
    <text evidence="1">The sequence shown here is derived from an EMBL/GenBank/DDBJ whole genome shotgun (WGS) entry which is preliminary data.</text>
</comment>
<evidence type="ECO:0000313" key="2">
    <source>
        <dbReference type="Proteomes" id="UP001186974"/>
    </source>
</evidence>